<reference evidence="23 24" key="1">
    <citation type="submission" date="2018-12" db="EMBL/GenBank/DDBJ databases">
        <title>Complete genome of Nonlabens sp. MJ115.</title>
        <authorList>
            <person name="Choi H.S."/>
            <person name="Jung J."/>
        </authorList>
    </citation>
    <scope>NUCLEOTIDE SEQUENCE [LARGE SCALE GENOMIC DNA]</scope>
    <source>
        <strain evidence="23 24">MJ115</strain>
    </source>
</reference>
<dbReference type="SUPFAM" id="SSF53244">
    <property type="entry name" value="MurD-like peptide ligases, peptide-binding domain"/>
    <property type="match status" value="1"/>
</dbReference>
<comment type="catalytic activity">
    <reaction evidence="20">
        <text>7,8-dihydropteroate + L-glutamate + ATP = 7,8-dihydrofolate + ADP + phosphate + H(+)</text>
        <dbReference type="Rhea" id="RHEA:23584"/>
        <dbReference type="ChEBI" id="CHEBI:15378"/>
        <dbReference type="ChEBI" id="CHEBI:17839"/>
        <dbReference type="ChEBI" id="CHEBI:29985"/>
        <dbReference type="ChEBI" id="CHEBI:30616"/>
        <dbReference type="ChEBI" id="CHEBI:43474"/>
        <dbReference type="ChEBI" id="CHEBI:57451"/>
        <dbReference type="ChEBI" id="CHEBI:456216"/>
        <dbReference type="EC" id="6.3.2.12"/>
    </reaction>
</comment>
<comment type="catalytic activity">
    <reaction evidence="18">
        <text>10-formyltetrahydrofolyl-(gamma-L-Glu)(n) + L-glutamate + ATP = 10-formyltetrahydrofolyl-(gamma-L-Glu)(n+1) + ADP + phosphate + H(+)</text>
        <dbReference type="Rhea" id="RHEA:51904"/>
        <dbReference type="Rhea" id="RHEA-COMP:13088"/>
        <dbReference type="Rhea" id="RHEA-COMP:14300"/>
        <dbReference type="ChEBI" id="CHEBI:15378"/>
        <dbReference type="ChEBI" id="CHEBI:29985"/>
        <dbReference type="ChEBI" id="CHEBI:30616"/>
        <dbReference type="ChEBI" id="CHEBI:43474"/>
        <dbReference type="ChEBI" id="CHEBI:134413"/>
        <dbReference type="ChEBI" id="CHEBI:456216"/>
        <dbReference type="EC" id="6.3.2.17"/>
    </reaction>
</comment>
<dbReference type="RefSeq" id="WP_126444500.1">
    <property type="nucleotide sequence ID" value="NZ_CP034549.1"/>
</dbReference>
<evidence type="ECO:0000256" key="12">
    <source>
        <dbReference type="ARBA" id="ARBA00022842"/>
    </source>
</evidence>
<dbReference type="GO" id="GO:0008841">
    <property type="term" value="F:dihydrofolate synthase activity"/>
    <property type="evidence" value="ECO:0007669"/>
    <property type="project" value="UniProtKB-EC"/>
</dbReference>
<comment type="pathway">
    <text evidence="3">Cofactor biosynthesis; tetrahydrofolylpolyglutamate biosynthesis.</text>
</comment>
<dbReference type="PROSITE" id="PS01012">
    <property type="entry name" value="FOLYLPOLYGLU_SYNT_2"/>
    <property type="match status" value="1"/>
</dbReference>
<evidence type="ECO:0000256" key="20">
    <source>
        <dbReference type="ARBA" id="ARBA00049161"/>
    </source>
</evidence>
<dbReference type="SUPFAM" id="SSF53623">
    <property type="entry name" value="MurD-like peptide ligases, catalytic domain"/>
    <property type="match status" value="1"/>
</dbReference>
<evidence type="ECO:0000256" key="18">
    <source>
        <dbReference type="ARBA" id="ARBA00047808"/>
    </source>
</evidence>
<evidence type="ECO:0000256" key="10">
    <source>
        <dbReference type="ARBA" id="ARBA00022741"/>
    </source>
</evidence>
<evidence type="ECO:0000256" key="14">
    <source>
        <dbReference type="ARBA" id="ARBA00030048"/>
    </source>
</evidence>
<dbReference type="EMBL" id="CP034549">
    <property type="protein sequence ID" value="AZQ42755.1"/>
    <property type="molecule type" value="Genomic_DNA"/>
</dbReference>
<keyword evidence="8" id="KW-0436">Ligase</keyword>
<feature type="domain" description="Mur ligase C-terminal" evidence="21">
    <location>
        <begin position="257"/>
        <end position="374"/>
    </location>
</feature>
<evidence type="ECO:0000256" key="13">
    <source>
        <dbReference type="ARBA" id="ARBA00022909"/>
    </source>
</evidence>
<evidence type="ECO:0000259" key="22">
    <source>
        <dbReference type="Pfam" id="PF08245"/>
    </source>
</evidence>
<dbReference type="InterPro" id="IPR018109">
    <property type="entry name" value="Folylpolyglutamate_synth_CS"/>
</dbReference>
<dbReference type="GO" id="GO:0046656">
    <property type="term" value="P:folic acid biosynthetic process"/>
    <property type="evidence" value="ECO:0007669"/>
    <property type="project" value="UniProtKB-KW"/>
</dbReference>
<sequence length="382" mass="43103">MYQNMGKNAYRKDLGNIIKLDNHLGNPHQNFKSIHVAGTNGKGTTCHLLASVLQEAGYRVGLYTSPHIKDYRERIRINGEMIPKLDVLDFMNENVTFFEKENLSFFEMTVGLAFHYFANQKVEIAIIEVGLGGRLDSTNVITPILSVITSIDLDHTDILGDTLEGIAIEKAGIIKPRIPIIVGEQRLSLQAIFEEIAIENDSSIRFTKNISDESYFQWNVNTVEKALETLRNEGYDISDDDLQNGVDQVFFNTGLKGRYQIINENPKIILDVSHNQAGLKKLFQQIIKESFDKLHIVFGSVKNRELTDILTLLPKDANYYLCEASTERAMPLKELHHYFESDKKPVLALGSVSHCFEMASNNSDMNDLIVITGSTFILAEIN</sequence>
<gene>
    <name evidence="23" type="ORF">EJ995_00310</name>
</gene>
<comment type="catalytic activity">
    <reaction evidence="17">
        <text>(6S)-5,6,7,8-tetrahydrofolyl-(gamma-L-Glu)(n) + L-glutamate + ATP = (6S)-5,6,7,8-tetrahydrofolyl-(gamma-L-Glu)(n+1) + ADP + phosphate + H(+)</text>
        <dbReference type="Rhea" id="RHEA:10580"/>
        <dbReference type="Rhea" id="RHEA-COMP:14738"/>
        <dbReference type="Rhea" id="RHEA-COMP:14740"/>
        <dbReference type="ChEBI" id="CHEBI:15378"/>
        <dbReference type="ChEBI" id="CHEBI:29985"/>
        <dbReference type="ChEBI" id="CHEBI:30616"/>
        <dbReference type="ChEBI" id="CHEBI:43474"/>
        <dbReference type="ChEBI" id="CHEBI:141005"/>
        <dbReference type="ChEBI" id="CHEBI:456216"/>
        <dbReference type="EC" id="6.3.2.17"/>
    </reaction>
</comment>
<evidence type="ECO:0000256" key="1">
    <source>
        <dbReference type="ARBA" id="ARBA00002714"/>
    </source>
</evidence>
<dbReference type="PANTHER" id="PTHR11136">
    <property type="entry name" value="FOLYLPOLYGLUTAMATE SYNTHASE-RELATED"/>
    <property type="match status" value="1"/>
</dbReference>
<organism evidence="23 24">
    <name type="scientific">Nonlabens ponticola</name>
    <dbReference type="NCBI Taxonomy" id="2496866"/>
    <lineage>
        <taxon>Bacteria</taxon>
        <taxon>Pseudomonadati</taxon>
        <taxon>Bacteroidota</taxon>
        <taxon>Flavobacteriia</taxon>
        <taxon>Flavobacteriales</taxon>
        <taxon>Flavobacteriaceae</taxon>
        <taxon>Nonlabens</taxon>
    </lineage>
</organism>
<dbReference type="Gene3D" id="3.90.190.20">
    <property type="entry name" value="Mur ligase, C-terminal domain"/>
    <property type="match status" value="1"/>
</dbReference>
<dbReference type="GO" id="GO:0005737">
    <property type="term" value="C:cytoplasm"/>
    <property type="evidence" value="ECO:0007669"/>
    <property type="project" value="TreeGrafter"/>
</dbReference>
<keyword evidence="24" id="KW-1185">Reference proteome</keyword>
<dbReference type="Proteomes" id="UP000279600">
    <property type="component" value="Chromosome"/>
</dbReference>
<dbReference type="AlphaFoldDB" id="A0A3S9MUA5"/>
<dbReference type="Pfam" id="PF08245">
    <property type="entry name" value="Mur_ligase_M"/>
    <property type="match status" value="1"/>
</dbReference>
<evidence type="ECO:0000256" key="8">
    <source>
        <dbReference type="ARBA" id="ARBA00022598"/>
    </source>
</evidence>
<evidence type="ECO:0000256" key="15">
    <source>
        <dbReference type="ARBA" id="ARBA00030592"/>
    </source>
</evidence>
<dbReference type="NCBIfam" id="TIGR01499">
    <property type="entry name" value="folC"/>
    <property type="match status" value="1"/>
</dbReference>
<protein>
    <recommendedName>
        <fullName evidence="7">Dihydrofolate synthase/folylpolyglutamate synthase</fullName>
        <ecNumber evidence="5">6.3.2.12</ecNumber>
        <ecNumber evidence="6">6.3.2.17</ecNumber>
    </recommendedName>
    <alternativeName>
        <fullName evidence="16">Folylpoly-gamma-glutamate synthetase-dihydrofolate synthetase</fullName>
    </alternativeName>
    <alternativeName>
        <fullName evidence="14">Folylpolyglutamate synthetase</fullName>
    </alternativeName>
    <alternativeName>
        <fullName evidence="15">Tetrahydrofolylpolyglutamate synthase</fullName>
    </alternativeName>
</protein>
<dbReference type="Gene3D" id="3.40.1190.10">
    <property type="entry name" value="Mur-like, catalytic domain"/>
    <property type="match status" value="1"/>
</dbReference>
<name>A0A3S9MUA5_9FLAO</name>
<comment type="pathway">
    <text evidence="2">Cofactor biosynthesis; tetrahydrofolate biosynthesis; 7,8-dihydrofolate from 2-amino-4-hydroxy-6-hydroxymethyl-7,8-dihydropteridine diphosphate and 4-aminobenzoate: step 2/2.</text>
</comment>
<evidence type="ECO:0000259" key="21">
    <source>
        <dbReference type="Pfam" id="PF02875"/>
    </source>
</evidence>
<evidence type="ECO:0000313" key="23">
    <source>
        <dbReference type="EMBL" id="AZQ42755.1"/>
    </source>
</evidence>
<comment type="similarity">
    <text evidence="4">Belongs to the folylpolyglutamate synthase family.</text>
</comment>
<keyword evidence="11" id="KW-0067">ATP-binding</keyword>
<keyword evidence="12" id="KW-0460">Magnesium</keyword>
<keyword evidence="10" id="KW-0547">Nucleotide-binding</keyword>
<comment type="catalytic activity">
    <reaction evidence="19">
        <text>(6R)-5,10-methylenetetrahydrofolyl-(gamma-L-Glu)(n) + L-glutamate + ATP = (6R)-5,10-methylenetetrahydrofolyl-(gamma-L-Glu)(n+1) + ADP + phosphate + H(+)</text>
        <dbReference type="Rhea" id="RHEA:51912"/>
        <dbReference type="Rhea" id="RHEA-COMP:13257"/>
        <dbReference type="Rhea" id="RHEA-COMP:13258"/>
        <dbReference type="ChEBI" id="CHEBI:15378"/>
        <dbReference type="ChEBI" id="CHEBI:29985"/>
        <dbReference type="ChEBI" id="CHEBI:30616"/>
        <dbReference type="ChEBI" id="CHEBI:43474"/>
        <dbReference type="ChEBI" id="CHEBI:136572"/>
        <dbReference type="ChEBI" id="CHEBI:456216"/>
        <dbReference type="EC" id="6.3.2.17"/>
    </reaction>
</comment>
<evidence type="ECO:0000313" key="24">
    <source>
        <dbReference type="Proteomes" id="UP000279600"/>
    </source>
</evidence>
<dbReference type="EC" id="6.3.2.17" evidence="6"/>
<dbReference type="PANTHER" id="PTHR11136:SF0">
    <property type="entry name" value="DIHYDROFOLATE SYNTHETASE-RELATED"/>
    <property type="match status" value="1"/>
</dbReference>
<dbReference type="Pfam" id="PF02875">
    <property type="entry name" value="Mur_ligase_C"/>
    <property type="match status" value="1"/>
</dbReference>
<proteinExistence type="inferred from homology"/>
<dbReference type="KEGG" id="noj:EJ995_00310"/>
<dbReference type="InterPro" id="IPR013221">
    <property type="entry name" value="Mur_ligase_cen"/>
</dbReference>
<dbReference type="OrthoDB" id="9809356at2"/>
<evidence type="ECO:0000256" key="5">
    <source>
        <dbReference type="ARBA" id="ARBA00013023"/>
    </source>
</evidence>
<dbReference type="GO" id="GO:0046872">
    <property type="term" value="F:metal ion binding"/>
    <property type="evidence" value="ECO:0007669"/>
    <property type="project" value="UniProtKB-KW"/>
</dbReference>
<evidence type="ECO:0000256" key="11">
    <source>
        <dbReference type="ARBA" id="ARBA00022840"/>
    </source>
</evidence>
<accession>A0A3S9MUA5</accession>
<evidence type="ECO:0000256" key="2">
    <source>
        <dbReference type="ARBA" id="ARBA00004799"/>
    </source>
</evidence>
<dbReference type="PIRSF" id="PIRSF001563">
    <property type="entry name" value="Folylpolyglu_synth"/>
    <property type="match status" value="1"/>
</dbReference>
<comment type="function">
    <text evidence="1">Functions in two distinct reactions of the de novo folate biosynthetic pathway. Catalyzes the addition of a glutamate residue to dihydropteroate (7,8-dihydropteroate or H2Pte) to form dihydrofolate (7,8-dihydrofolate monoglutamate or H2Pte-Glu). Also catalyzes successive additions of L-glutamate to tetrahydrofolate or 10-formyltetrahydrofolate or 5,10-methylenetetrahydrofolate, leading to folylpolyglutamate derivatives.</text>
</comment>
<evidence type="ECO:0000256" key="6">
    <source>
        <dbReference type="ARBA" id="ARBA00013025"/>
    </source>
</evidence>
<feature type="domain" description="Mur ligase central" evidence="22">
    <location>
        <begin position="36"/>
        <end position="212"/>
    </location>
</feature>
<evidence type="ECO:0000256" key="4">
    <source>
        <dbReference type="ARBA" id="ARBA00008276"/>
    </source>
</evidence>
<dbReference type="InterPro" id="IPR036615">
    <property type="entry name" value="Mur_ligase_C_dom_sf"/>
</dbReference>
<evidence type="ECO:0000256" key="16">
    <source>
        <dbReference type="ARBA" id="ARBA00032510"/>
    </source>
</evidence>
<evidence type="ECO:0000256" key="3">
    <source>
        <dbReference type="ARBA" id="ARBA00005150"/>
    </source>
</evidence>
<dbReference type="InterPro" id="IPR004101">
    <property type="entry name" value="Mur_ligase_C"/>
</dbReference>
<dbReference type="InterPro" id="IPR001645">
    <property type="entry name" value="Folylpolyglutamate_synth"/>
</dbReference>
<evidence type="ECO:0000256" key="7">
    <source>
        <dbReference type="ARBA" id="ARBA00019357"/>
    </source>
</evidence>
<evidence type="ECO:0000256" key="19">
    <source>
        <dbReference type="ARBA" id="ARBA00049035"/>
    </source>
</evidence>
<dbReference type="PROSITE" id="PS01011">
    <property type="entry name" value="FOLYLPOLYGLU_SYNT_1"/>
    <property type="match status" value="1"/>
</dbReference>
<keyword evidence="9" id="KW-0479">Metal-binding</keyword>
<dbReference type="EC" id="6.3.2.12" evidence="5"/>
<dbReference type="InterPro" id="IPR036565">
    <property type="entry name" value="Mur-like_cat_sf"/>
</dbReference>
<keyword evidence="13" id="KW-0289">Folate biosynthesis</keyword>
<dbReference type="GO" id="GO:0004326">
    <property type="term" value="F:tetrahydrofolylpolyglutamate synthase activity"/>
    <property type="evidence" value="ECO:0007669"/>
    <property type="project" value="UniProtKB-EC"/>
</dbReference>
<dbReference type="GO" id="GO:0005524">
    <property type="term" value="F:ATP binding"/>
    <property type="evidence" value="ECO:0007669"/>
    <property type="project" value="UniProtKB-KW"/>
</dbReference>
<evidence type="ECO:0000256" key="17">
    <source>
        <dbReference type="ARBA" id="ARBA00047493"/>
    </source>
</evidence>
<evidence type="ECO:0000256" key="9">
    <source>
        <dbReference type="ARBA" id="ARBA00022723"/>
    </source>
</evidence>